<organism evidence="1">
    <name type="scientific">Rhizophora mucronata</name>
    <name type="common">Asiatic mangrove</name>
    <dbReference type="NCBI Taxonomy" id="61149"/>
    <lineage>
        <taxon>Eukaryota</taxon>
        <taxon>Viridiplantae</taxon>
        <taxon>Streptophyta</taxon>
        <taxon>Embryophyta</taxon>
        <taxon>Tracheophyta</taxon>
        <taxon>Spermatophyta</taxon>
        <taxon>Magnoliopsida</taxon>
        <taxon>eudicotyledons</taxon>
        <taxon>Gunneridae</taxon>
        <taxon>Pentapetalae</taxon>
        <taxon>rosids</taxon>
        <taxon>fabids</taxon>
        <taxon>Malpighiales</taxon>
        <taxon>Rhizophoraceae</taxon>
        <taxon>Rhizophora</taxon>
    </lineage>
</organism>
<protein>
    <submittedName>
        <fullName evidence="1">Uncharacterized protein</fullName>
    </submittedName>
</protein>
<evidence type="ECO:0000313" key="1">
    <source>
        <dbReference type="EMBL" id="MBX67980.1"/>
    </source>
</evidence>
<reference evidence="1" key="1">
    <citation type="submission" date="2018-02" db="EMBL/GenBank/DDBJ databases">
        <title>Rhizophora mucronata_Transcriptome.</title>
        <authorList>
            <person name="Meera S.P."/>
            <person name="Sreeshan A."/>
            <person name="Augustine A."/>
        </authorList>
    </citation>
    <scope>NUCLEOTIDE SEQUENCE</scope>
    <source>
        <tissue evidence="1">Leaf</tissue>
    </source>
</reference>
<proteinExistence type="predicted"/>
<sequence>MRHFSTLIGKQPTLS</sequence>
<name>A0A2P2QLU0_RHIMU</name>
<dbReference type="EMBL" id="GGEC01087496">
    <property type="protein sequence ID" value="MBX67980.1"/>
    <property type="molecule type" value="Transcribed_RNA"/>
</dbReference>
<accession>A0A2P2QLU0</accession>